<dbReference type="Proteomes" id="UP000550401">
    <property type="component" value="Unassembled WGS sequence"/>
</dbReference>
<protein>
    <submittedName>
        <fullName evidence="1">ABC-type Fe3+ transport system permease subunit</fullName>
    </submittedName>
</protein>
<gene>
    <name evidence="1" type="ORF">FHW12_004182</name>
</gene>
<keyword evidence="2" id="KW-1185">Reference proteome</keyword>
<proteinExistence type="predicted"/>
<dbReference type="RefSeq" id="WP_259393182.1">
    <property type="nucleotide sequence ID" value="NZ_JACGXL010000008.1"/>
</dbReference>
<reference evidence="1 2" key="1">
    <citation type="submission" date="2020-07" db="EMBL/GenBank/DDBJ databases">
        <title>Genomic Encyclopedia of Type Strains, Phase IV (KMG-V): Genome sequencing to study the core and pangenomes of soil and plant-associated prokaryotes.</title>
        <authorList>
            <person name="Whitman W."/>
        </authorList>
    </citation>
    <scope>NUCLEOTIDE SEQUENCE [LARGE SCALE GENOMIC DNA]</scope>
    <source>
        <strain evidence="1 2">RH2WT43</strain>
    </source>
</reference>
<evidence type="ECO:0000313" key="1">
    <source>
        <dbReference type="EMBL" id="MBA8889935.1"/>
    </source>
</evidence>
<organism evidence="1 2">
    <name type="scientific">Dokdonella fugitiva</name>
    <dbReference type="NCBI Taxonomy" id="328517"/>
    <lineage>
        <taxon>Bacteria</taxon>
        <taxon>Pseudomonadati</taxon>
        <taxon>Pseudomonadota</taxon>
        <taxon>Gammaproteobacteria</taxon>
        <taxon>Lysobacterales</taxon>
        <taxon>Rhodanobacteraceae</taxon>
        <taxon>Dokdonella</taxon>
    </lineage>
</organism>
<sequence length="43" mass="4485">MRTVLNLSSLFLALPSIALAAAFLVLGSAISAHSQNGVRVDYP</sequence>
<dbReference type="AlphaFoldDB" id="A0A839F1F8"/>
<dbReference type="EMBL" id="JACGXL010000008">
    <property type="protein sequence ID" value="MBA8889935.1"/>
    <property type="molecule type" value="Genomic_DNA"/>
</dbReference>
<evidence type="ECO:0000313" key="2">
    <source>
        <dbReference type="Proteomes" id="UP000550401"/>
    </source>
</evidence>
<name>A0A839F1F8_9GAMM</name>
<accession>A0A839F1F8</accession>
<comment type="caution">
    <text evidence="1">The sequence shown here is derived from an EMBL/GenBank/DDBJ whole genome shotgun (WGS) entry which is preliminary data.</text>
</comment>